<keyword evidence="1" id="KW-1133">Transmembrane helix</keyword>
<keyword evidence="1" id="KW-0812">Transmembrane</keyword>
<evidence type="ECO:0000256" key="1">
    <source>
        <dbReference type="SAM" id="Phobius"/>
    </source>
</evidence>
<keyword evidence="1" id="KW-0472">Membrane</keyword>
<evidence type="ECO:0000313" key="2">
    <source>
        <dbReference type="EMBL" id="MFC6952389.1"/>
    </source>
</evidence>
<gene>
    <name evidence="2" type="ORF">ACFQGB_05900</name>
</gene>
<evidence type="ECO:0008006" key="4">
    <source>
        <dbReference type="Google" id="ProtNLM"/>
    </source>
</evidence>
<keyword evidence="3" id="KW-1185">Reference proteome</keyword>
<protein>
    <recommendedName>
        <fullName evidence="4">DUF202 domain-containing protein</fullName>
    </recommendedName>
</protein>
<reference evidence="2 3" key="1">
    <citation type="journal article" date="2019" name="Int. J. Syst. Evol. Microbiol.">
        <title>The Global Catalogue of Microorganisms (GCM) 10K type strain sequencing project: providing services to taxonomists for standard genome sequencing and annotation.</title>
        <authorList>
            <consortium name="The Broad Institute Genomics Platform"/>
            <consortium name="The Broad Institute Genome Sequencing Center for Infectious Disease"/>
            <person name="Wu L."/>
            <person name="Ma J."/>
        </authorList>
    </citation>
    <scope>NUCLEOTIDE SEQUENCE [LARGE SCALE GENOMIC DNA]</scope>
    <source>
        <strain evidence="2 3">GX26</strain>
    </source>
</reference>
<evidence type="ECO:0000313" key="3">
    <source>
        <dbReference type="Proteomes" id="UP001596395"/>
    </source>
</evidence>
<organism evidence="2 3">
    <name type="scientific">Halorubellus litoreus</name>
    <dbReference type="NCBI Taxonomy" id="755308"/>
    <lineage>
        <taxon>Archaea</taxon>
        <taxon>Methanobacteriati</taxon>
        <taxon>Methanobacteriota</taxon>
        <taxon>Stenosarchaea group</taxon>
        <taxon>Halobacteria</taxon>
        <taxon>Halobacteriales</taxon>
        <taxon>Halorubellaceae</taxon>
        <taxon>Halorubellus</taxon>
    </lineage>
</organism>
<feature type="transmembrane region" description="Helical" evidence="1">
    <location>
        <begin position="45"/>
        <end position="66"/>
    </location>
</feature>
<dbReference type="AlphaFoldDB" id="A0ABD5VFZ3"/>
<dbReference type="Proteomes" id="UP001596395">
    <property type="component" value="Unassembled WGS sequence"/>
</dbReference>
<feature type="transmembrane region" description="Helical" evidence="1">
    <location>
        <begin position="20"/>
        <end position="38"/>
    </location>
</feature>
<proteinExistence type="predicted"/>
<feature type="transmembrane region" description="Helical" evidence="1">
    <location>
        <begin position="86"/>
        <end position="105"/>
    </location>
</feature>
<accession>A0ABD5VFZ3</accession>
<name>A0ABD5VFZ3_9EURY</name>
<dbReference type="RefSeq" id="WP_336349370.1">
    <property type="nucleotide sequence ID" value="NZ_JAZAQL010000001.1"/>
</dbReference>
<comment type="caution">
    <text evidence="2">The sequence shown here is derived from an EMBL/GenBank/DDBJ whole genome shotgun (WGS) entry which is preliminary data.</text>
</comment>
<dbReference type="EMBL" id="JBHSXN010000001">
    <property type="protein sequence ID" value="MFC6952389.1"/>
    <property type="molecule type" value="Genomic_DNA"/>
</dbReference>
<sequence length="107" mass="10524">MTSRTGVDDGPGLGRMYRLLAGGIGLGALGFVLVGATMGVGEPGVVAKSGLALLGAGFAMVGYGLVRYREPVAATDSRYDYGPVTIATFGVVAVAAGVALGYAAVVA</sequence>